<protein>
    <submittedName>
        <fullName evidence="4">Uncharacterized protein</fullName>
    </submittedName>
</protein>
<feature type="active site" description="Nucleophile" evidence="1">
    <location>
        <position position="95"/>
    </location>
</feature>
<feature type="site" description="Cleavage; by autolysis" evidence="2">
    <location>
        <begin position="94"/>
        <end position="95"/>
    </location>
</feature>
<dbReference type="Pfam" id="PF01112">
    <property type="entry name" value="Asparaginase_2"/>
    <property type="match status" value="1"/>
</dbReference>
<evidence type="ECO:0000256" key="2">
    <source>
        <dbReference type="PIRSR" id="PIRSR600246-3"/>
    </source>
</evidence>
<dbReference type="VEuPathDB" id="FungiDB:SI65_08582"/>
<comment type="caution">
    <text evidence="4">The sequence shown here is derived from an EMBL/GenBank/DDBJ whole genome shotgun (WGS) entry which is preliminary data.</text>
</comment>
<gene>
    <name evidence="4" type="ORF">SI65_08582</name>
</gene>
<dbReference type="AlphaFoldDB" id="A0A1E3B5H8"/>
<accession>A0A1E3B5H8</accession>
<evidence type="ECO:0000256" key="3">
    <source>
        <dbReference type="SAM" id="MobiDB-lite"/>
    </source>
</evidence>
<feature type="compositionally biased region" description="Basic and acidic residues" evidence="3">
    <location>
        <begin position="218"/>
        <end position="229"/>
    </location>
</feature>
<feature type="compositionally biased region" description="Acidic residues" evidence="3">
    <location>
        <begin position="146"/>
        <end position="163"/>
    </location>
</feature>
<dbReference type="SUPFAM" id="SSF56235">
    <property type="entry name" value="N-terminal nucleophile aminohydrolases (Ntn hydrolases)"/>
    <property type="match status" value="1"/>
</dbReference>
<dbReference type="PANTHER" id="PTHR10188">
    <property type="entry name" value="L-ASPARAGINASE"/>
    <property type="match status" value="1"/>
</dbReference>
<dbReference type="InterPro" id="IPR029055">
    <property type="entry name" value="Ntn_hydrolases_N"/>
</dbReference>
<dbReference type="PANTHER" id="PTHR10188:SF43">
    <property type="entry name" value="ASPARAGINASE (EUROFUNG)"/>
    <property type="match status" value="1"/>
</dbReference>
<feature type="region of interest" description="Disordered" evidence="3">
    <location>
        <begin position="138"/>
        <end position="190"/>
    </location>
</feature>
<organism evidence="4 5">
    <name type="scientific">Aspergillus cristatus</name>
    <name type="common">Chinese Fuzhuan brick tea-fermentation fungus</name>
    <name type="synonym">Eurotium cristatum</name>
    <dbReference type="NCBI Taxonomy" id="573508"/>
    <lineage>
        <taxon>Eukaryota</taxon>
        <taxon>Fungi</taxon>
        <taxon>Dikarya</taxon>
        <taxon>Ascomycota</taxon>
        <taxon>Pezizomycotina</taxon>
        <taxon>Eurotiomycetes</taxon>
        <taxon>Eurotiomycetidae</taxon>
        <taxon>Eurotiales</taxon>
        <taxon>Aspergillaceae</taxon>
        <taxon>Aspergillus</taxon>
        <taxon>Aspergillus subgen. Aspergillus</taxon>
    </lineage>
</organism>
<dbReference type="InterPro" id="IPR000246">
    <property type="entry name" value="Peptidase_T2"/>
</dbReference>
<dbReference type="EMBL" id="JXNT01000013">
    <property type="protein sequence ID" value="ODM16148.1"/>
    <property type="molecule type" value="Genomic_DNA"/>
</dbReference>
<dbReference type="Proteomes" id="UP000094569">
    <property type="component" value="Unassembled WGS sequence"/>
</dbReference>
<sequence length="384" mass="41633">MSDTPYVWRGRYHCVLGAMGAMGAMGGVCTRSSWVLMLRRWRGNGVWSPWVMSGFWTKKRWEEHCQGLKKNSVSGDDAGGEGEGEDDHGALSQGTVGCVCLDQLGGLAVATSAGGLMNKWPGRIGDTSTLGAGFWAESWNTAPSNDQDEEQDEEEEEEDDDGPANENDTLVEKPQPPPPQSPTSPTGMDQSIRSLFANCISSSPFANKEYTPLPTTSADDHQQSYDPSEKQPASSLKPNKHDQRQRPKKRATALSCTGNGDSILRVTAARTASAMLRYSALSIHTLSDAVTAVTGPDGEVQRSAGKRWAVTGEGEWGIIGIEVEAKTEAGDVGGRYRDFDEEDDGGKGLGVGKVVFDFHCGGMWRAWVDEEGRERVMVFRDGYK</sequence>
<dbReference type="STRING" id="573508.A0A1E3B5H8"/>
<evidence type="ECO:0000313" key="4">
    <source>
        <dbReference type="EMBL" id="ODM16148.1"/>
    </source>
</evidence>
<dbReference type="Gene3D" id="3.60.20.30">
    <property type="entry name" value="(Glycosyl)asparaginase"/>
    <property type="match status" value="1"/>
</dbReference>
<name>A0A1E3B5H8_ASPCR</name>
<proteinExistence type="predicted"/>
<dbReference type="GO" id="GO:0005737">
    <property type="term" value="C:cytoplasm"/>
    <property type="evidence" value="ECO:0007669"/>
    <property type="project" value="TreeGrafter"/>
</dbReference>
<dbReference type="OrthoDB" id="2262349at2759"/>
<evidence type="ECO:0000256" key="1">
    <source>
        <dbReference type="PIRSR" id="PIRSR600246-1"/>
    </source>
</evidence>
<evidence type="ECO:0000313" key="5">
    <source>
        <dbReference type="Proteomes" id="UP000094569"/>
    </source>
</evidence>
<keyword evidence="5" id="KW-1185">Reference proteome</keyword>
<reference evidence="4 5" key="1">
    <citation type="journal article" date="2016" name="BMC Genomics">
        <title>Comparative genomic and transcriptomic analyses of the Fuzhuan brick tea-fermentation fungus Aspergillus cristatus.</title>
        <authorList>
            <person name="Ge Y."/>
            <person name="Wang Y."/>
            <person name="Liu Y."/>
            <person name="Tan Y."/>
            <person name="Ren X."/>
            <person name="Zhang X."/>
            <person name="Hyde K.D."/>
            <person name="Liu Y."/>
            <person name="Liu Z."/>
        </authorList>
    </citation>
    <scope>NUCLEOTIDE SEQUENCE [LARGE SCALE GENOMIC DNA]</scope>
    <source>
        <strain evidence="4 5">GZAAS20.1005</strain>
    </source>
</reference>
<dbReference type="GO" id="GO:0016787">
    <property type="term" value="F:hydrolase activity"/>
    <property type="evidence" value="ECO:0007669"/>
    <property type="project" value="InterPro"/>
</dbReference>
<feature type="region of interest" description="Disordered" evidence="3">
    <location>
        <begin position="206"/>
        <end position="256"/>
    </location>
</feature>